<dbReference type="Proteomes" id="UP000184290">
    <property type="component" value="Unassembled WGS sequence"/>
</dbReference>
<dbReference type="EMBL" id="FQZC01000002">
    <property type="protein sequence ID" value="SHJ03591.1"/>
    <property type="molecule type" value="Genomic_DNA"/>
</dbReference>
<comment type="caution">
    <text evidence="1">The sequence shown here is derived from an EMBL/GenBank/DDBJ whole genome shotgun (WGS) entry which is preliminary data.</text>
</comment>
<evidence type="ECO:0000313" key="1">
    <source>
        <dbReference type="EMBL" id="SHJ03591.1"/>
    </source>
</evidence>
<keyword evidence="2" id="KW-1185">Reference proteome</keyword>
<organism evidence="1 2">
    <name type="scientific">Aureimonas altamirensis DSM 21988</name>
    <dbReference type="NCBI Taxonomy" id="1121026"/>
    <lineage>
        <taxon>Bacteria</taxon>
        <taxon>Pseudomonadati</taxon>
        <taxon>Pseudomonadota</taxon>
        <taxon>Alphaproteobacteria</taxon>
        <taxon>Hyphomicrobiales</taxon>
        <taxon>Aurantimonadaceae</taxon>
        <taxon>Aureimonas</taxon>
    </lineage>
</organism>
<gene>
    <name evidence="1" type="ORF">SAMN02745911_1471</name>
</gene>
<proteinExistence type="predicted"/>
<protein>
    <recommendedName>
        <fullName evidence="3">Phosphatidate cytidylyltransferase</fullName>
    </recommendedName>
</protein>
<sequence>MSGRLALRAATAAGILVALAGGLWLWEAHGLAIWTGSAFIFCL</sequence>
<accession>A0ABY1IE13</accession>
<reference evidence="1 2" key="1">
    <citation type="submission" date="2016-11" db="EMBL/GenBank/DDBJ databases">
        <authorList>
            <person name="Varghese N."/>
            <person name="Submissions S."/>
        </authorList>
    </citation>
    <scope>NUCLEOTIDE SEQUENCE [LARGE SCALE GENOMIC DNA]</scope>
    <source>
        <strain evidence="1 2">DSM 21988</strain>
    </source>
</reference>
<evidence type="ECO:0000313" key="2">
    <source>
        <dbReference type="Proteomes" id="UP000184290"/>
    </source>
</evidence>
<dbReference type="RefSeq" id="WP_280137902.1">
    <property type="nucleotide sequence ID" value="NZ_FQZC01000002.1"/>
</dbReference>
<evidence type="ECO:0008006" key="3">
    <source>
        <dbReference type="Google" id="ProtNLM"/>
    </source>
</evidence>
<name>A0ABY1IE13_9HYPH</name>